<comment type="caution">
    <text evidence="1">The sequence shown here is derived from an EMBL/GenBank/DDBJ whole genome shotgun (WGS) entry which is preliminary data.</text>
</comment>
<dbReference type="AlphaFoldDB" id="A0A7W8AN10"/>
<protein>
    <submittedName>
        <fullName evidence="1">Uncharacterized protein</fullName>
    </submittedName>
</protein>
<evidence type="ECO:0000313" key="1">
    <source>
        <dbReference type="EMBL" id="MBB5101419.1"/>
    </source>
</evidence>
<dbReference type="Proteomes" id="UP000549009">
    <property type="component" value="Unassembled WGS sequence"/>
</dbReference>
<gene>
    <name evidence="1" type="ORF">FHS40_000472</name>
</gene>
<keyword evidence="2" id="KW-1185">Reference proteome</keyword>
<accession>A0A7W8AN10</accession>
<sequence length="52" mass="5340">MAGRQTVTRSGSGEPPVAASVLLADVPLIDPESAFEAGLSLIVDDMTLRITA</sequence>
<organism evidence="1 2">
    <name type="scientific">Streptomyces spectabilis</name>
    <dbReference type="NCBI Taxonomy" id="68270"/>
    <lineage>
        <taxon>Bacteria</taxon>
        <taxon>Bacillati</taxon>
        <taxon>Actinomycetota</taxon>
        <taxon>Actinomycetes</taxon>
        <taxon>Kitasatosporales</taxon>
        <taxon>Streptomycetaceae</taxon>
        <taxon>Streptomyces</taxon>
    </lineage>
</organism>
<evidence type="ECO:0000313" key="2">
    <source>
        <dbReference type="Proteomes" id="UP000549009"/>
    </source>
</evidence>
<name>A0A7W8AN10_STRST</name>
<reference evidence="1 2" key="1">
    <citation type="submission" date="2020-08" db="EMBL/GenBank/DDBJ databases">
        <title>Genomic Encyclopedia of Type Strains, Phase III (KMG-III): the genomes of soil and plant-associated and newly described type strains.</title>
        <authorList>
            <person name="Whitman W."/>
        </authorList>
    </citation>
    <scope>NUCLEOTIDE SEQUENCE [LARGE SCALE GENOMIC DNA]</scope>
    <source>
        <strain evidence="1 2">CECT 3146</strain>
    </source>
</reference>
<proteinExistence type="predicted"/>
<dbReference type="EMBL" id="JACHJD010000001">
    <property type="protein sequence ID" value="MBB5101419.1"/>
    <property type="molecule type" value="Genomic_DNA"/>
</dbReference>